<dbReference type="Gene3D" id="1.10.3730.20">
    <property type="match status" value="1"/>
</dbReference>
<feature type="transmembrane region" description="Helical" evidence="1">
    <location>
        <begin position="6"/>
        <end position="26"/>
    </location>
</feature>
<keyword evidence="1" id="KW-0472">Membrane</keyword>
<name>A0A101KRY2_RHILI</name>
<dbReference type="GO" id="GO:0016020">
    <property type="term" value="C:membrane"/>
    <property type="evidence" value="ECO:0007669"/>
    <property type="project" value="InterPro"/>
</dbReference>
<gene>
    <name evidence="3" type="ORF">AU467_24450</name>
</gene>
<organism evidence="3 4">
    <name type="scientific">Rhizobium loti</name>
    <name type="common">Mesorhizobium loti</name>
    <dbReference type="NCBI Taxonomy" id="381"/>
    <lineage>
        <taxon>Bacteria</taxon>
        <taxon>Pseudomonadati</taxon>
        <taxon>Pseudomonadota</taxon>
        <taxon>Alphaproteobacteria</taxon>
        <taxon>Hyphomicrobiales</taxon>
        <taxon>Phyllobacteriaceae</taxon>
        <taxon>Mesorhizobium</taxon>
    </lineage>
</organism>
<dbReference type="Pfam" id="PF00892">
    <property type="entry name" value="EamA"/>
    <property type="match status" value="1"/>
</dbReference>
<evidence type="ECO:0000259" key="2">
    <source>
        <dbReference type="Pfam" id="PF00892"/>
    </source>
</evidence>
<evidence type="ECO:0000313" key="4">
    <source>
        <dbReference type="Proteomes" id="UP000053176"/>
    </source>
</evidence>
<evidence type="ECO:0000256" key="1">
    <source>
        <dbReference type="SAM" id="Phobius"/>
    </source>
</evidence>
<reference evidence="3 4" key="1">
    <citation type="submission" date="2015-12" db="EMBL/GenBank/DDBJ databases">
        <title>Draft genome sequence of Mesorhizobium sp. UFLA 01-765, a multitolerant efficient symbiont and plant-growth promoting strain isolated from Zn-mining soil using Leucaena leucocephala as a trap plant.</title>
        <authorList>
            <person name="Rangel W.M."/>
            <person name="Thijs S."/>
            <person name="Longatti S.M."/>
            <person name="Moreira F.M."/>
            <person name="Weyens N."/>
            <person name="Vangronsveld J."/>
            <person name="Van Hamme J.D."/>
            <person name="Bottos E.M."/>
            <person name="Rineau F."/>
        </authorList>
    </citation>
    <scope>NUCLEOTIDE SEQUENCE [LARGE SCALE GENOMIC DNA]</scope>
    <source>
        <strain evidence="3 4">UFLA 01-765</strain>
    </source>
</reference>
<sequence length="122" mass="13848">MFNVNYVLISSSVFVIAVGQVIFKFAARNLKINVQDDWYGIIQQNLIPLALIFFALFLYFLSTIAWVQALRTVPLSVAFMFNALAFVIVPCAGFFLFSESVPKYFYLGMPLILFGIFLITQP</sequence>
<feature type="transmembrane region" description="Helical" evidence="1">
    <location>
        <begin position="73"/>
        <end position="97"/>
    </location>
</feature>
<dbReference type="Proteomes" id="UP000053176">
    <property type="component" value="Unassembled WGS sequence"/>
</dbReference>
<feature type="transmembrane region" description="Helical" evidence="1">
    <location>
        <begin position="104"/>
        <end position="121"/>
    </location>
</feature>
<dbReference type="SUPFAM" id="SSF103481">
    <property type="entry name" value="Multidrug resistance efflux transporter EmrE"/>
    <property type="match status" value="1"/>
</dbReference>
<comment type="caution">
    <text evidence="3">The sequence shown here is derived from an EMBL/GenBank/DDBJ whole genome shotgun (WGS) entry which is preliminary data.</text>
</comment>
<accession>A0A101KRY2</accession>
<dbReference type="EMBL" id="LPWA01000112">
    <property type="protein sequence ID" value="KUM25857.1"/>
    <property type="molecule type" value="Genomic_DNA"/>
</dbReference>
<dbReference type="InterPro" id="IPR000620">
    <property type="entry name" value="EamA_dom"/>
</dbReference>
<keyword evidence="1" id="KW-0812">Transmembrane</keyword>
<dbReference type="AlphaFoldDB" id="A0A101KRY2"/>
<protein>
    <recommendedName>
        <fullName evidence="2">EamA domain-containing protein</fullName>
    </recommendedName>
</protein>
<feature type="transmembrane region" description="Helical" evidence="1">
    <location>
        <begin position="46"/>
        <end position="67"/>
    </location>
</feature>
<proteinExistence type="predicted"/>
<keyword evidence="1" id="KW-1133">Transmembrane helix</keyword>
<dbReference type="InterPro" id="IPR037185">
    <property type="entry name" value="EmrE-like"/>
</dbReference>
<dbReference type="OrthoDB" id="8093672at2"/>
<evidence type="ECO:0000313" key="3">
    <source>
        <dbReference type="EMBL" id="KUM25857.1"/>
    </source>
</evidence>
<feature type="domain" description="EamA" evidence="2">
    <location>
        <begin position="22"/>
        <end position="120"/>
    </location>
</feature>